<evidence type="ECO:0000313" key="3">
    <source>
        <dbReference type="Proteomes" id="UP000309231"/>
    </source>
</evidence>
<proteinExistence type="predicted"/>
<protein>
    <recommendedName>
        <fullName evidence="4">Portal protein</fullName>
    </recommendedName>
</protein>
<evidence type="ECO:0000313" key="2">
    <source>
        <dbReference type="EMBL" id="QPG69993.1"/>
    </source>
</evidence>
<dbReference type="KEGG" id="mmuc:C1S78_002900"/>
<evidence type="ECO:0008006" key="4">
    <source>
        <dbReference type="Google" id="ProtNLM"/>
    </source>
</evidence>
<feature type="region of interest" description="Disordered" evidence="1">
    <location>
        <begin position="247"/>
        <end position="273"/>
    </location>
</feature>
<organism evidence="2 3">
    <name type="scientific">Mycolicibacterium mucogenicum DSM 44124</name>
    <dbReference type="NCBI Taxonomy" id="1226753"/>
    <lineage>
        <taxon>Bacteria</taxon>
        <taxon>Bacillati</taxon>
        <taxon>Actinomycetota</taxon>
        <taxon>Actinomycetes</taxon>
        <taxon>Mycobacteriales</taxon>
        <taxon>Mycobacteriaceae</taxon>
        <taxon>Mycolicibacterium</taxon>
    </lineage>
</organism>
<dbReference type="Proteomes" id="UP000309231">
    <property type="component" value="Chromosome"/>
</dbReference>
<reference evidence="2 3" key="2">
    <citation type="journal article" date="2019" name="Sci. Rep.">
        <title>Insight into the biology of Mycobacterium mucogenicum and Mycobacterium neoaurum clade members.</title>
        <authorList>
            <person name="Behra P.R.K."/>
            <person name="Pettersson B.M.F."/>
            <person name="Ramesh M."/>
            <person name="Dasgupta S."/>
            <person name="Kirsebom L.A."/>
        </authorList>
    </citation>
    <scope>NUCLEOTIDE SEQUENCE [LARGE SCALE GENOMIC DNA]</scope>
    <source>
        <strain evidence="2 3">DSM 44124</strain>
    </source>
</reference>
<gene>
    <name evidence="2" type="ORF">C1S78_002900</name>
</gene>
<evidence type="ECO:0000256" key="1">
    <source>
        <dbReference type="SAM" id="MobiDB-lite"/>
    </source>
</evidence>
<feature type="region of interest" description="Disordered" evidence="1">
    <location>
        <begin position="485"/>
        <end position="523"/>
    </location>
</feature>
<dbReference type="RefSeq" id="WP_167542162.1">
    <property type="nucleotide sequence ID" value="NZ_ANBS01000001.1"/>
</dbReference>
<name>A0A8E4R968_MYCMU</name>
<keyword evidence="3" id="KW-1185">Reference proteome</keyword>
<feature type="compositionally biased region" description="Pro residues" evidence="1">
    <location>
        <begin position="489"/>
        <end position="503"/>
    </location>
</feature>
<dbReference type="EMBL" id="CP062008">
    <property type="protein sequence ID" value="QPG69993.1"/>
    <property type="molecule type" value="Genomic_DNA"/>
</dbReference>
<sequence length="623" mass="68437">MAGRSLRVVRTPKAARVARRALTAASAPVTDVNQLFKSGIGGARKQWQDEAWEHYRCVGELRYYVGWRANSCSRIRFVASEIGDDGLPTGSIDEKNTEGQRFAEIVKSIAGGALGQSQLVKRATEQLTVPGEHWIAILMQPEGGWADGSPLLERWFVVTHREIERGQRDGEALIKLPDGSKHKFDHEKGDGIFRVWNPDAEDATLPSSPVQAVLDPLREIRRSTRKIANTDDSRLINNGILVIPSEASLPDTQAPVSADKPGEPPAPPQPKRKVAGQLQQMIFDVATASSEEGPGSMASLAPIVITAPGDQIKNIAHIQFGKDLQAETLTTRDKAITRLAMGLEISPERLFGMGGSNHWSAWIVADEDVQQHLAPAMVTICQAIYDSVLRNVLASEGIDPSKYCLWYDASHLTADPDLTDEAKDANDRGAFTNEALVRQLKLPADGMYELDTLEGWQQWAQDQVSKKPELITTLLPLLDKSLQAIDFPQPAPPPAIDQAPPPADSTVPQSEPGTEDTSQEAAVRESTDFAVDLLVDRALELAGKRRRTRADFDRLQSIPMHATHRVMGPVRREQVPDLIKGWDSSLDELTNRYGIDPAGIRAAVRRRVERELTMPLIDAEVVG</sequence>
<accession>A0A8E4R968</accession>
<dbReference type="GeneID" id="76723833"/>
<dbReference type="AlphaFoldDB" id="A0A8E4R968"/>
<reference evidence="2 3" key="1">
    <citation type="journal article" date="2019" name="BMC Evol. Biol.">
        <title>Comparative genomics of Mycobacterium mucogenicum and Mycobacterium neoaurum clade members emphasizing tRNA and non-coding RNA.</title>
        <authorList>
            <person name="Behra P.R.K."/>
            <person name="Pettersson B.M.F."/>
            <person name="Das S."/>
            <person name="Dasgupta S."/>
            <person name="Kirsebom L.A."/>
        </authorList>
    </citation>
    <scope>NUCLEOTIDE SEQUENCE [LARGE SCALE GENOMIC DNA]</scope>
    <source>
        <strain evidence="2 3">DSM 44124</strain>
    </source>
</reference>